<dbReference type="Pfam" id="PF01695">
    <property type="entry name" value="IstB_IS21"/>
    <property type="match status" value="1"/>
</dbReference>
<keyword evidence="2" id="KW-0067">ATP-binding</keyword>
<dbReference type="InterPro" id="IPR028350">
    <property type="entry name" value="DNAC/IstB-like"/>
</dbReference>
<dbReference type="STRING" id="2342.SOPEG_3932"/>
<keyword evidence="5" id="KW-1185">Reference proteome</keyword>
<gene>
    <name evidence="4" type="ORF">SOPEG_3932</name>
</gene>
<dbReference type="KEGG" id="pes:SOPEG_3932"/>
<dbReference type="InterPro" id="IPR047661">
    <property type="entry name" value="IstB"/>
</dbReference>
<evidence type="ECO:0000256" key="1">
    <source>
        <dbReference type="ARBA" id="ARBA00022741"/>
    </source>
</evidence>
<dbReference type="EMBL" id="CP006568">
    <property type="protein sequence ID" value="AHF75004.1"/>
    <property type="molecule type" value="Genomic_DNA"/>
</dbReference>
<keyword evidence="1" id="KW-0547">Nucleotide-binding</keyword>
<dbReference type="NCBIfam" id="NF038214">
    <property type="entry name" value="IS21_help_AAA"/>
    <property type="match status" value="1"/>
</dbReference>
<dbReference type="PIRSF" id="PIRSF003073">
    <property type="entry name" value="DNAC_TnpB_IstB"/>
    <property type="match status" value="1"/>
</dbReference>
<dbReference type="HOGENOM" id="CLU_062999_7_0_6"/>
<organism evidence="4 5">
    <name type="scientific">Candidatus Sodalis pierantonii str. SOPE</name>
    <dbReference type="NCBI Taxonomy" id="2342"/>
    <lineage>
        <taxon>Bacteria</taxon>
        <taxon>Pseudomonadati</taxon>
        <taxon>Pseudomonadota</taxon>
        <taxon>Gammaproteobacteria</taxon>
        <taxon>Enterobacterales</taxon>
        <taxon>Bruguierivoracaceae</taxon>
        <taxon>Sodalis</taxon>
    </lineage>
</organism>
<dbReference type="RefSeq" id="WP_025246831.1">
    <property type="nucleotide sequence ID" value="NZ_CP006568.1"/>
</dbReference>
<reference evidence="4 5" key="1">
    <citation type="journal article" date="2014" name="Genome Biol. Evol.">
        <title>Genome degeneration and adaptation in a nascent stage of symbiosis.</title>
        <authorList>
            <person name="Oakeson K.F."/>
            <person name="Gil R."/>
            <person name="Clayton A.L."/>
            <person name="Dunn D.M."/>
            <person name="von Niederhausern A.C."/>
            <person name="Hamil C."/>
            <person name="Aoyagi A."/>
            <person name="Duval B."/>
            <person name="Baca A."/>
            <person name="Silva F.J."/>
            <person name="Vallier A."/>
            <person name="Jackson D.G."/>
            <person name="Latorre A."/>
            <person name="Weiss R.B."/>
            <person name="Heddi A."/>
            <person name="Moya A."/>
            <person name="Dale C."/>
        </authorList>
    </citation>
    <scope>NUCLEOTIDE SEQUENCE [LARGE SCALE GENOMIC DNA]</scope>
    <source>
        <strain evidence="5">none</strain>
    </source>
</reference>
<dbReference type="Gene3D" id="3.40.50.300">
    <property type="entry name" value="P-loop containing nucleotide triphosphate hydrolases"/>
    <property type="match status" value="1"/>
</dbReference>
<dbReference type="CDD" id="cd00009">
    <property type="entry name" value="AAA"/>
    <property type="match status" value="1"/>
</dbReference>
<evidence type="ECO:0000313" key="5">
    <source>
        <dbReference type="Proteomes" id="UP000019025"/>
    </source>
</evidence>
<dbReference type="InterPro" id="IPR027417">
    <property type="entry name" value="P-loop_NTPase"/>
</dbReference>
<protein>
    <submittedName>
        <fullName evidence="4">Helper of transposition ISSoEn3, IS21 family</fullName>
    </submittedName>
</protein>
<sequence length="251" mass="28685">MDTLLMALRELKLSAMVQALETQRELPGSYGELGFEERLSLMVEAENLHRKNNHICRLRRQSQMRLQAKPEDIRYIPSPSRGVTPEQMRDLLGGQYLKYQKSILITGPTGTGKTWLSCALGEQACRQQYSVRYWRVGRLLAHLHQCQVDGTYLKQLKQLEKIELLILDDVGLESISPMQATMLLEVMEDRYDKSSSILISQLPVKKWYGLIENPTTADALLDRLVHPSYRLELKGESLRKEQGVASTGKID</sequence>
<evidence type="ECO:0000259" key="3">
    <source>
        <dbReference type="Pfam" id="PF01695"/>
    </source>
</evidence>
<evidence type="ECO:0000256" key="2">
    <source>
        <dbReference type="ARBA" id="ARBA00022840"/>
    </source>
</evidence>
<proteinExistence type="predicted"/>
<dbReference type="Proteomes" id="UP000019025">
    <property type="component" value="Chromosome"/>
</dbReference>
<dbReference type="PATRIC" id="fig|2342.5.peg.4329"/>
<dbReference type="PANTHER" id="PTHR30050">
    <property type="entry name" value="CHROMOSOMAL REPLICATION INITIATOR PROTEIN DNAA"/>
    <property type="match status" value="1"/>
</dbReference>
<dbReference type="SUPFAM" id="SSF52540">
    <property type="entry name" value="P-loop containing nucleoside triphosphate hydrolases"/>
    <property type="match status" value="1"/>
</dbReference>
<feature type="domain" description="IstB-like ATP-binding" evidence="3">
    <location>
        <begin position="8"/>
        <end position="242"/>
    </location>
</feature>
<accession>W0HMG8</accession>
<dbReference type="GO" id="GO:0006260">
    <property type="term" value="P:DNA replication"/>
    <property type="evidence" value="ECO:0007669"/>
    <property type="project" value="TreeGrafter"/>
</dbReference>
<dbReference type="InterPro" id="IPR002611">
    <property type="entry name" value="IstB_ATP-bd"/>
</dbReference>
<name>W0HMG8_9GAMM</name>
<evidence type="ECO:0000313" key="4">
    <source>
        <dbReference type="EMBL" id="AHF75004.1"/>
    </source>
</evidence>
<dbReference type="eggNOG" id="COG1484">
    <property type="taxonomic scope" value="Bacteria"/>
</dbReference>
<dbReference type="AlphaFoldDB" id="W0HMG8"/>
<dbReference type="PANTHER" id="PTHR30050:SF4">
    <property type="entry name" value="ATP-BINDING PROTEIN RV3427C IN INSERTION SEQUENCE-RELATED"/>
    <property type="match status" value="1"/>
</dbReference>
<dbReference type="GO" id="GO:0005524">
    <property type="term" value="F:ATP binding"/>
    <property type="evidence" value="ECO:0007669"/>
    <property type="project" value="UniProtKB-KW"/>
</dbReference>